<feature type="domain" description="Glycoside hydrolase family 65 C-terminal" evidence="4">
    <location>
        <begin position="695"/>
        <end position="756"/>
    </location>
</feature>
<evidence type="ECO:0000256" key="1">
    <source>
        <dbReference type="ARBA" id="ARBA00006768"/>
    </source>
</evidence>
<dbReference type="InterPro" id="IPR005196">
    <property type="entry name" value="Glyco_hydro_65_N"/>
</dbReference>
<reference evidence="6 7" key="1">
    <citation type="submission" date="2019-11" db="EMBL/GenBank/DDBJ databases">
        <title>Acidiferrimicrobium australis gen. nov., sp. nov., an acidophilic and obligately heterotrophic, member of the Actinobacteria that catalyses dissimilatory oxido- reduction of iron isolated from metal-rich acidic water in Chile.</title>
        <authorList>
            <person name="Gonzalez D."/>
            <person name="Huber K."/>
            <person name="Hedrich S."/>
            <person name="Rojas-Villalobos C."/>
            <person name="Quatrini R."/>
            <person name="Dinamarca M.A."/>
            <person name="Schwarz A."/>
            <person name="Canales C."/>
            <person name="Nancucheo I."/>
        </authorList>
    </citation>
    <scope>NUCLEOTIDE SEQUENCE [LARGE SCALE GENOMIC DNA]</scope>
    <source>
        <strain evidence="6 7">USS-CCA1</strain>
    </source>
</reference>
<dbReference type="PANTHER" id="PTHR11051:SF13">
    <property type="entry name" value="GLYCOSYL TRANSFERASE"/>
    <property type="match status" value="1"/>
</dbReference>
<dbReference type="Gene3D" id="1.50.10.10">
    <property type="match status" value="1"/>
</dbReference>
<dbReference type="PANTHER" id="PTHR11051">
    <property type="entry name" value="GLYCOSYL HYDROLASE-RELATED"/>
    <property type="match status" value="1"/>
</dbReference>
<evidence type="ECO:0000259" key="4">
    <source>
        <dbReference type="Pfam" id="PF03633"/>
    </source>
</evidence>
<feature type="region of interest" description="Disordered" evidence="2">
    <location>
        <begin position="765"/>
        <end position="790"/>
    </location>
</feature>
<dbReference type="SUPFAM" id="SSF74650">
    <property type="entry name" value="Galactose mutarotase-like"/>
    <property type="match status" value="1"/>
</dbReference>
<dbReference type="Gene3D" id="2.70.98.40">
    <property type="entry name" value="Glycoside hydrolase, family 65, N-terminal domain"/>
    <property type="match status" value="1"/>
</dbReference>
<evidence type="ECO:0000259" key="5">
    <source>
        <dbReference type="Pfam" id="PF03636"/>
    </source>
</evidence>
<evidence type="ECO:0000313" key="7">
    <source>
        <dbReference type="Proteomes" id="UP000437736"/>
    </source>
</evidence>
<gene>
    <name evidence="6" type="ORF">GHK86_13880</name>
</gene>
<evidence type="ECO:0000259" key="3">
    <source>
        <dbReference type="Pfam" id="PF03632"/>
    </source>
</evidence>
<dbReference type="InterPro" id="IPR037018">
    <property type="entry name" value="GH65_N"/>
</dbReference>
<dbReference type="InterPro" id="IPR011013">
    <property type="entry name" value="Gal_mutarotase_sf_dom"/>
</dbReference>
<dbReference type="InterPro" id="IPR008928">
    <property type="entry name" value="6-hairpin_glycosidase_sf"/>
</dbReference>
<dbReference type="InterPro" id="IPR012341">
    <property type="entry name" value="6hp_glycosidase-like_sf"/>
</dbReference>
<name>A0ABW9QVS8_9ACTN</name>
<dbReference type="Gene3D" id="2.60.420.10">
    <property type="entry name" value="Maltose phosphorylase, domain 3"/>
    <property type="match status" value="1"/>
</dbReference>
<evidence type="ECO:0000313" key="6">
    <source>
        <dbReference type="EMBL" id="MST33802.1"/>
    </source>
</evidence>
<dbReference type="InterPro" id="IPR005194">
    <property type="entry name" value="Glyco_hydro_65_C"/>
</dbReference>
<dbReference type="Pfam" id="PF03632">
    <property type="entry name" value="Glyco_hydro_65m"/>
    <property type="match status" value="1"/>
</dbReference>
<dbReference type="PIRSF" id="PIRSF036289">
    <property type="entry name" value="Glycosyl_hydrolase_malt_phosph"/>
    <property type="match status" value="1"/>
</dbReference>
<dbReference type="GO" id="GO:0016787">
    <property type="term" value="F:hydrolase activity"/>
    <property type="evidence" value="ECO:0007669"/>
    <property type="project" value="UniProtKB-KW"/>
</dbReference>
<organism evidence="6 7">
    <name type="scientific">Acidiferrimicrobium australe</name>
    <dbReference type="NCBI Taxonomy" id="2664430"/>
    <lineage>
        <taxon>Bacteria</taxon>
        <taxon>Bacillati</taxon>
        <taxon>Actinomycetota</taxon>
        <taxon>Acidimicrobiia</taxon>
        <taxon>Acidimicrobiales</taxon>
        <taxon>Acidimicrobiaceae</taxon>
        <taxon>Acidiferrimicrobium</taxon>
    </lineage>
</organism>
<keyword evidence="6" id="KW-0378">Hydrolase</keyword>
<sequence>MSSPRRPRSPRPFEPEQWQVREEGLHLERLAQSESVFALGNGHIGVRGNLDEGEPYGLPGTYLNGFFESRPLPYAEAGYGYPEAGQTVVDVTNGKLIRLLVDDEPFDVRYGQVDDHERVLDLRAGVLRRDVRWTSPGGSRVRVCSTRMVSLVQRAVMAIEYVVEAVEADVRVVVQSELVANEEVPVPTGDPRVAVALDRPLEALDVRAHDNGVHLVHRTRRSKLTMAAHMDHLWDGPEDTSVESTVYEDVGRTTFIAVVGVGRPLRIVKFVTYGWSSGRTVPALRDQVGAAAAGARHTGWEGLLDEQRRYLDAFWERSDVRVEGDGEIQQAVRFALFQILQAGARSEQRAIPAKGLTGPGYDGHAFWDTEIFVLPVLTYSEPHSAADALRWRQSILPAARARARALRLSGAVFPWRTIGGEECSAYWPAGSAALHIGADVADAARRYVQATGDADFERDTATELYVETARVWMSAGFFDEAGAYRIDGVTGPDEYSALADNNVYTNLMAARNLQLAADAVERHQAVRNRLQVAPEEVVTWRRAAAAIHVPWDEDLGIHPQSEGFTDHERWDFSLTGAEEYPLMLHYPYLQLYRKQVVKQADLVLAMLLRGDRFSAAQKVANFAYYEGITVRDSSLSAAIQCILAAETGHLDLAYDYWGEAALMDLHDLERNTRDGLHLAALAGAWLGAVFGFGGMRDHGPGLLFRPRLPTALRSLGFTIFWHGGKLAVEVDGDAARYRWDDSKAVRFRHYDDVVELRAGEHRTVPIPPLAARPPLEHPPHRRPEHRVSGG</sequence>
<keyword evidence="7" id="KW-1185">Reference proteome</keyword>
<dbReference type="Proteomes" id="UP000437736">
    <property type="component" value="Unassembled WGS sequence"/>
</dbReference>
<dbReference type="SUPFAM" id="SSF48208">
    <property type="entry name" value="Six-hairpin glycosidases"/>
    <property type="match status" value="1"/>
</dbReference>
<dbReference type="InterPro" id="IPR005195">
    <property type="entry name" value="Glyco_hydro_65_M"/>
</dbReference>
<protein>
    <submittedName>
        <fullName evidence="6">Family 65 glycosyl hydrolase</fullName>
    </submittedName>
</protein>
<comment type="caution">
    <text evidence="6">The sequence shown here is derived from an EMBL/GenBank/DDBJ whole genome shotgun (WGS) entry which is preliminary data.</text>
</comment>
<feature type="domain" description="Glycoside hydrolase family 65 N-terminal" evidence="5">
    <location>
        <begin position="21"/>
        <end position="276"/>
    </location>
</feature>
<dbReference type="Pfam" id="PF03633">
    <property type="entry name" value="Glyco_hydro_65C"/>
    <property type="match status" value="1"/>
</dbReference>
<dbReference type="EMBL" id="WJHE01000732">
    <property type="protein sequence ID" value="MST33802.1"/>
    <property type="molecule type" value="Genomic_DNA"/>
</dbReference>
<comment type="similarity">
    <text evidence="1">Belongs to the glycosyl hydrolase 65 family.</text>
</comment>
<feature type="domain" description="Glycoside hydrolase family 65 central catalytic" evidence="3">
    <location>
        <begin position="333"/>
        <end position="685"/>
    </location>
</feature>
<dbReference type="Pfam" id="PF03636">
    <property type="entry name" value="Glyco_hydro_65N"/>
    <property type="match status" value="1"/>
</dbReference>
<accession>A0ABW9QVS8</accession>
<evidence type="ECO:0000256" key="2">
    <source>
        <dbReference type="SAM" id="MobiDB-lite"/>
    </source>
</evidence>
<dbReference type="InterPro" id="IPR017045">
    <property type="entry name" value="Malt_Pase/Glycosyl_Hdrlase"/>
</dbReference>
<proteinExistence type="inferred from homology"/>